<feature type="coiled-coil region" evidence="2">
    <location>
        <begin position="1527"/>
        <end position="1554"/>
    </location>
</feature>
<sequence length="1783" mass="207414">MVTNLNINLEEELLKENNFENFSLHYQPKVNIQTGNISGVEALLRWKHPEHGWISPVQFIPLAEKTRFIIPLGKWVIEHTFKQLRLWNESLSKPLSMAINLSLIQFEDPELIHFIQMMIEKYSIAPKLVEFELTESVMIQNLLSIKSQLFAMNRMGVRIALDDFGVGYSSLSSLKDLPIHTLKLDKSFISEVETELNHQNIIKGIIQIAKSLQLNIVAEGVENEEQLKVLKDVDCHQYQGFYYSPPLAKAEFENLLIQSSNHIKKKKECSQKKIEVPNHDMGHSFILQELLVEKGYYGEIYKGYIPYKDMDVIVLKISGQMATFIEEGHIHNKANKLSTCPSMLRLIDLIRTDDELFIIYEYFKEMKPLSVYLTEGTYDQKINLMLRITEATDELHSRLMWHGSLIPEYIWVLPTNEIKLMTMLFPSTIQLLNAISVEENPFFAPELLKMHPIDSRSDIYNLGYTFLLLLIGSKEPVKESLTPSDYDKRIPDQLDRIILKMLHHKPSKRYQWIKQMLKELHLLMGNSNSDVKIEKNYGSVHLFYSEFIGRKKEVEEVESFYQKVINGSKPSMLIMGQEGLGRRRLIYEVSGTYSNIGYLSGTAKGASLSAIEEIVAKCLVYSLNSEEKRKMAKSYLPTLSSIFPSIKRKYEKEFTLTNKNFNGCIKGVLQGFLLEYLNTSNNPIVLEIYDAHKVDEISNSIFNHILASSKGKIGIIAISKPSETILMKEWVTNILDLAPLSKDELIQCLDTKLGSNDFIDTEFVTWIDFHSKGLLERAFYILDYLADTKQIYLEDFKWRLSVSPSNLEVPFSDLTLFHYHIEQLDPLSRKVCNVISLFRSFLNKEEAVFKALQRVCCIDDYSDLLTIINMLETKGILLEMMTHYQFPSMEEKKRVYQTIPKEEIAQLHINLAESLLAEGVKELSELAYLFEKGKDWKRAVAYYICDARLCYRNQMYQDALDTFEKASVIYISFINKEIPFTYLKLQAKILDKIGGTKDCLRLNLQIFEKTGSLKALNNFAVDCLNTHQTNLLEPYISVFEKGIKDKNNSLSVQVESRIVIGFYYMQEGKYEKLYELFAFYEENRGLLKSKLKPRKYVKWLYNLYVLLSYIPYEDEKTNKFIYLLYEVLSLAEKYNLKTYQTSAYNLLGIYELTKDMQKAKDYFLKSFSSSQVMGNVSNELTASINLIDCYISLGDFYQANKFIENADRISANEGYKKITLMMGKASYQREMGQYIKAEQYLKEALLIAKRNGQLQERDEAYILLFTVIIEQKNRKKAKRLWPVINHICGRRGLENEKLLIKSKYNFLYERFELVRDDLTQLINIPSISITNRIAAHLMLIEALIKLNQLDESYEMANQLYTIIMESSYYGALGKFHFLKAKILLEKNEFIECNLYLQKSLKWMRKYNQQKNLKEVYEFNLRIKDSVKTTFISSLGELSSSLLPLEQKNIEKKQSKVIEIFDQVNKENNDMIEKIVYNELLLDSMKRIKSTFDIYTLSKSIAAILFENLLFDQFHMKIIQSHYSYNNRITLNDQLQVHEEENEELEEILKVKMNTPKMVQGTSSNYYILPICSKETEEVIALVSLENYNFNEFSSQDKKFITDLFEAISSQIENNVLYQTLITDDLTGLYKRNYFMKRLEEEFSKCIRYKHDLSFLMIDLDNFRFINNTFGHQEGDSVLKRVCESLQNSIRRTDIAGRYGGEEFIVILPNTSGTEAKEVAERILGVFRNLGVLQNHYKVSASIGISCFKLDQVKDHLELIKKADYAELEAKRNGKDQIICSWEI</sequence>
<comment type="subcellular location">
    <subcellularLocation>
        <location evidence="1">Membrane</location>
        <topology evidence="1">Single-pass membrane protein</topology>
    </subcellularLocation>
</comment>
<dbReference type="InterPro" id="IPR052155">
    <property type="entry name" value="Biofilm_reg_signaling"/>
</dbReference>
<dbReference type="Pfam" id="PF00563">
    <property type="entry name" value="EAL"/>
    <property type="match status" value="1"/>
</dbReference>
<dbReference type="SUPFAM" id="SSF55073">
    <property type="entry name" value="Nucleotide cyclase"/>
    <property type="match status" value="1"/>
</dbReference>
<dbReference type="PROSITE" id="PS50011">
    <property type="entry name" value="PROTEIN_KINASE_DOM"/>
    <property type="match status" value="1"/>
</dbReference>
<dbReference type="PANTHER" id="PTHR44757">
    <property type="entry name" value="DIGUANYLATE CYCLASE DGCP"/>
    <property type="match status" value="1"/>
</dbReference>
<comment type="caution">
    <text evidence="6">The sequence shown here is derived from an EMBL/GenBank/DDBJ whole genome shotgun (WGS) entry which is preliminary data.</text>
</comment>
<dbReference type="SMART" id="SM00267">
    <property type="entry name" value="GGDEF"/>
    <property type="match status" value="1"/>
</dbReference>
<feature type="domain" description="GGDEF" evidence="5">
    <location>
        <begin position="1650"/>
        <end position="1782"/>
    </location>
</feature>
<feature type="domain" description="Protein kinase" evidence="3">
    <location>
        <begin position="286"/>
        <end position="524"/>
    </location>
</feature>
<dbReference type="InterPro" id="IPR001633">
    <property type="entry name" value="EAL_dom"/>
</dbReference>
<organism evidence="6 7">
    <name type="scientific">Robertmurraya mangrovi</name>
    <dbReference type="NCBI Taxonomy" id="3098077"/>
    <lineage>
        <taxon>Bacteria</taxon>
        <taxon>Bacillati</taxon>
        <taxon>Bacillota</taxon>
        <taxon>Bacilli</taxon>
        <taxon>Bacillales</taxon>
        <taxon>Bacillaceae</taxon>
        <taxon>Robertmurraya</taxon>
    </lineage>
</organism>
<dbReference type="InterPro" id="IPR011009">
    <property type="entry name" value="Kinase-like_dom_sf"/>
</dbReference>
<dbReference type="InterPro" id="IPR000160">
    <property type="entry name" value="GGDEF_dom"/>
</dbReference>
<dbReference type="SUPFAM" id="SSF141868">
    <property type="entry name" value="EAL domain-like"/>
    <property type="match status" value="1"/>
</dbReference>
<keyword evidence="7" id="KW-1185">Reference proteome</keyword>
<dbReference type="InterPro" id="IPR035919">
    <property type="entry name" value="EAL_sf"/>
</dbReference>
<dbReference type="Pfam" id="PF00990">
    <property type="entry name" value="GGDEF"/>
    <property type="match status" value="1"/>
</dbReference>
<dbReference type="CDD" id="cd01949">
    <property type="entry name" value="GGDEF"/>
    <property type="match status" value="1"/>
</dbReference>
<dbReference type="SUPFAM" id="SSF48452">
    <property type="entry name" value="TPR-like"/>
    <property type="match status" value="1"/>
</dbReference>
<dbReference type="Pfam" id="PF00069">
    <property type="entry name" value="Pkinase"/>
    <property type="match status" value="1"/>
</dbReference>
<protein>
    <submittedName>
        <fullName evidence="6">EAL domain-containing protein</fullName>
    </submittedName>
</protein>
<dbReference type="CDD" id="cd01948">
    <property type="entry name" value="EAL"/>
    <property type="match status" value="1"/>
</dbReference>
<dbReference type="Gene3D" id="3.20.20.450">
    <property type="entry name" value="EAL domain"/>
    <property type="match status" value="1"/>
</dbReference>
<dbReference type="PROSITE" id="PS50887">
    <property type="entry name" value="GGDEF"/>
    <property type="match status" value="1"/>
</dbReference>
<dbReference type="Gene3D" id="1.25.40.10">
    <property type="entry name" value="Tetratricopeptide repeat domain"/>
    <property type="match status" value="1"/>
</dbReference>
<evidence type="ECO:0000259" key="3">
    <source>
        <dbReference type="PROSITE" id="PS50011"/>
    </source>
</evidence>
<dbReference type="InterPro" id="IPR011990">
    <property type="entry name" value="TPR-like_helical_dom_sf"/>
</dbReference>
<evidence type="ECO:0000259" key="5">
    <source>
        <dbReference type="PROSITE" id="PS50887"/>
    </source>
</evidence>
<dbReference type="Gene3D" id="1.10.510.10">
    <property type="entry name" value="Transferase(Phosphotransferase) domain 1"/>
    <property type="match status" value="1"/>
</dbReference>
<dbReference type="InterPro" id="IPR043128">
    <property type="entry name" value="Rev_trsase/Diguanyl_cyclase"/>
</dbReference>
<gene>
    <name evidence="6" type="ORF">SM124_17755</name>
</gene>
<dbReference type="SMART" id="SM00052">
    <property type="entry name" value="EAL"/>
    <property type="match status" value="1"/>
</dbReference>
<accession>A0ABU5J2C2</accession>
<evidence type="ECO:0000256" key="2">
    <source>
        <dbReference type="SAM" id="Coils"/>
    </source>
</evidence>
<name>A0ABU5J2C2_9BACI</name>
<proteinExistence type="predicted"/>
<dbReference type="SUPFAM" id="SSF52540">
    <property type="entry name" value="P-loop containing nucleoside triphosphate hydrolases"/>
    <property type="match status" value="1"/>
</dbReference>
<feature type="domain" description="EAL" evidence="4">
    <location>
        <begin position="6"/>
        <end position="260"/>
    </location>
</feature>
<evidence type="ECO:0000313" key="7">
    <source>
        <dbReference type="Proteomes" id="UP001290455"/>
    </source>
</evidence>
<evidence type="ECO:0000259" key="4">
    <source>
        <dbReference type="PROSITE" id="PS50883"/>
    </source>
</evidence>
<dbReference type="Gene3D" id="3.30.70.270">
    <property type="match status" value="1"/>
</dbReference>
<dbReference type="PROSITE" id="PS50883">
    <property type="entry name" value="EAL"/>
    <property type="match status" value="1"/>
</dbReference>
<dbReference type="RefSeq" id="WP_322447856.1">
    <property type="nucleotide sequence ID" value="NZ_JAXOFX010000014.1"/>
</dbReference>
<evidence type="ECO:0000313" key="6">
    <source>
        <dbReference type="EMBL" id="MDZ5473564.1"/>
    </source>
</evidence>
<dbReference type="SMART" id="SM00220">
    <property type="entry name" value="S_TKc"/>
    <property type="match status" value="1"/>
</dbReference>
<dbReference type="InterPro" id="IPR000719">
    <property type="entry name" value="Prot_kinase_dom"/>
</dbReference>
<dbReference type="InterPro" id="IPR029787">
    <property type="entry name" value="Nucleotide_cyclase"/>
</dbReference>
<reference evidence="6 7" key="1">
    <citation type="submission" date="2023-11" db="EMBL/GenBank/DDBJ databases">
        <title>Bacillus jintuensis, isolated from a mudflat on the Beibu Gulf coast.</title>
        <authorList>
            <person name="Li M."/>
        </authorList>
    </citation>
    <scope>NUCLEOTIDE SEQUENCE [LARGE SCALE GENOMIC DNA]</scope>
    <source>
        <strain evidence="6 7">31A1R</strain>
    </source>
</reference>
<dbReference type="EMBL" id="JAXOFX010000014">
    <property type="protein sequence ID" value="MDZ5473564.1"/>
    <property type="molecule type" value="Genomic_DNA"/>
</dbReference>
<dbReference type="NCBIfam" id="TIGR00254">
    <property type="entry name" value="GGDEF"/>
    <property type="match status" value="1"/>
</dbReference>
<dbReference type="InterPro" id="IPR027417">
    <property type="entry name" value="P-loop_NTPase"/>
</dbReference>
<dbReference type="PANTHER" id="PTHR44757:SF2">
    <property type="entry name" value="BIOFILM ARCHITECTURE MAINTENANCE PROTEIN MBAA"/>
    <property type="match status" value="1"/>
</dbReference>
<dbReference type="SUPFAM" id="SSF56112">
    <property type="entry name" value="Protein kinase-like (PK-like)"/>
    <property type="match status" value="1"/>
</dbReference>
<evidence type="ECO:0000256" key="1">
    <source>
        <dbReference type="ARBA" id="ARBA00004167"/>
    </source>
</evidence>
<keyword evidence="2" id="KW-0175">Coiled coil</keyword>
<dbReference type="Proteomes" id="UP001290455">
    <property type="component" value="Unassembled WGS sequence"/>
</dbReference>